<dbReference type="Pfam" id="PF01593">
    <property type="entry name" value="Amino_oxidase"/>
    <property type="match status" value="1"/>
</dbReference>
<organism evidence="2 3">
    <name type="scientific">Chloroflexus islandicus</name>
    <dbReference type="NCBI Taxonomy" id="1707952"/>
    <lineage>
        <taxon>Bacteria</taxon>
        <taxon>Bacillati</taxon>
        <taxon>Chloroflexota</taxon>
        <taxon>Chloroflexia</taxon>
        <taxon>Chloroflexales</taxon>
        <taxon>Chloroflexineae</taxon>
        <taxon>Chloroflexaceae</taxon>
        <taxon>Chloroflexus</taxon>
    </lineage>
</organism>
<dbReference type="OrthoDB" id="9814556at2"/>
<sequence length="463" mass="51602">MRIVIAGAGPAGMVVARTMVERGHEVIVLEKRNVPGGKVSAWQDADGDWIESGLHVFFGAYHNLLAFLERYGLGDTFNWKPAEMIFASERHGLAPIRFVPWLPTPLNGLAGVLAFKPLSLGDKLRMGLGLMRVIFGDQKYVDEQDNETYASWHLRHGMGQRSIDEVMHTMALALNFQRADRVSAKLPLTAMLHFAHEKEAPRMALVKGSPDTNIWRPLIAQIERLGGRVELNARVAAIEYDAETNQVSGFRLDDGRLITGDVYVSAMPVHNLRKVIPPALRELPYFANLSHLKGSPVITMQLFFDRRIAGVDNLLFSAGTHLSVYADMAMVAPEYHKGERSIMQFVVAPAAELINLPDDELVQFVMSEFVRLHPIAREAKLLKHTIVRIPNSVYQALPGVDKYRPDQATPVRNFFLAGDYTRQHFLASIEGAVISANRCIERITEAQARGDLMLQPQILAAAD</sequence>
<proteinExistence type="predicted"/>
<dbReference type="STRING" id="1707952.A6A03_10875"/>
<dbReference type="EMBL" id="LWQS01000039">
    <property type="protein sequence ID" value="OAN47120.1"/>
    <property type="molecule type" value="Genomic_DNA"/>
</dbReference>
<gene>
    <name evidence="2" type="ORF">A6A03_10875</name>
</gene>
<name>A0A178ME77_9CHLR</name>
<evidence type="ECO:0000259" key="1">
    <source>
        <dbReference type="Pfam" id="PF01593"/>
    </source>
</evidence>
<dbReference type="PANTHER" id="PTHR42923">
    <property type="entry name" value="PROTOPORPHYRINOGEN OXIDASE"/>
    <property type="match status" value="1"/>
</dbReference>
<feature type="domain" description="Amine oxidase" evidence="1">
    <location>
        <begin position="11"/>
        <end position="439"/>
    </location>
</feature>
<accession>A0A178ME77</accession>
<dbReference type="GO" id="GO:0016491">
    <property type="term" value="F:oxidoreductase activity"/>
    <property type="evidence" value="ECO:0007669"/>
    <property type="project" value="InterPro"/>
</dbReference>
<dbReference type="Proteomes" id="UP000078287">
    <property type="component" value="Unassembled WGS sequence"/>
</dbReference>
<comment type="caution">
    <text evidence="2">The sequence shown here is derived from an EMBL/GenBank/DDBJ whole genome shotgun (WGS) entry which is preliminary data.</text>
</comment>
<keyword evidence="3" id="KW-1185">Reference proteome</keyword>
<protein>
    <submittedName>
        <fullName evidence="2">Carotene 7,8-desaturase</fullName>
    </submittedName>
</protein>
<dbReference type="InterPro" id="IPR036188">
    <property type="entry name" value="FAD/NAD-bd_sf"/>
</dbReference>
<dbReference type="Gene3D" id="3.50.50.60">
    <property type="entry name" value="FAD/NAD(P)-binding domain"/>
    <property type="match status" value="1"/>
</dbReference>
<reference evidence="2 3" key="1">
    <citation type="submission" date="2016-04" db="EMBL/GenBank/DDBJ databases">
        <title>Chloroflexus islandicus sp. nov., a thermophilic filamentous anoxygenic phototrophic bacterium from geyser Strokkur (Iceland).</title>
        <authorList>
            <person name="Gaisin V.A."/>
            <person name="Kalashnikov A.M."/>
            <person name="Sukhacheva M.V."/>
            <person name="Grouzdev D.S."/>
            <person name="Ivanov T.M."/>
            <person name="Kuznetsov B."/>
            <person name="Gorlenko V.M."/>
        </authorList>
    </citation>
    <scope>NUCLEOTIDE SEQUENCE [LARGE SCALE GENOMIC DNA]</scope>
    <source>
        <strain evidence="3">isl-2</strain>
    </source>
</reference>
<dbReference type="PRINTS" id="PR00419">
    <property type="entry name" value="ADXRDTASE"/>
</dbReference>
<evidence type="ECO:0000313" key="3">
    <source>
        <dbReference type="Proteomes" id="UP000078287"/>
    </source>
</evidence>
<dbReference type="AlphaFoldDB" id="A0A178ME77"/>
<dbReference type="SUPFAM" id="SSF51905">
    <property type="entry name" value="FAD/NAD(P)-binding domain"/>
    <property type="match status" value="1"/>
</dbReference>
<evidence type="ECO:0000313" key="2">
    <source>
        <dbReference type="EMBL" id="OAN47120.1"/>
    </source>
</evidence>
<dbReference type="InterPro" id="IPR002937">
    <property type="entry name" value="Amino_oxidase"/>
</dbReference>
<dbReference type="RefSeq" id="WP_066784844.1">
    <property type="nucleotide sequence ID" value="NZ_LWQS01000039.1"/>
</dbReference>
<dbReference type="InterPro" id="IPR050464">
    <property type="entry name" value="Zeta_carotene_desat/Oxidored"/>
</dbReference>
<dbReference type="PANTHER" id="PTHR42923:SF47">
    <property type="entry name" value="BLR3003 PROTEIN"/>
    <property type="match status" value="1"/>
</dbReference>